<dbReference type="EMBL" id="JANAFB010000023">
    <property type="protein sequence ID" value="MCP3426312.1"/>
    <property type="molecule type" value="Genomic_DNA"/>
</dbReference>
<reference evidence="1" key="1">
    <citation type="submission" date="2022-06" db="EMBL/GenBank/DDBJ databases">
        <title>Rothia sp. isolated from sandalwood seedling.</title>
        <authorList>
            <person name="Tuikhar N."/>
            <person name="Kirdat K."/>
            <person name="Thorat V."/>
            <person name="Swetha P."/>
            <person name="Padma S."/>
            <person name="Sundararaj R."/>
            <person name="Yadav A."/>
        </authorList>
    </citation>
    <scope>NUCLEOTIDE SEQUENCE</scope>
    <source>
        <strain evidence="1">AR01</strain>
    </source>
</reference>
<keyword evidence="1" id="KW-0436">Ligase</keyword>
<dbReference type="SUPFAM" id="SSF56801">
    <property type="entry name" value="Acetyl-CoA synthetase-like"/>
    <property type="match status" value="1"/>
</dbReference>
<feature type="non-terminal residue" evidence="1">
    <location>
        <position position="177"/>
    </location>
</feature>
<keyword evidence="2" id="KW-1185">Reference proteome</keyword>
<protein>
    <submittedName>
        <fullName evidence="1">Long-chain fatty acid--CoA ligase</fullName>
    </submittedName>
</protein>
<dbReference type="GO" id="GO:0016874">
    <property type="term" value="F:ligase activity"/>
    <property type="evidence" value="ECO:0007669"/>
    <property type="project" value="UniProtKB-KW"/>
</dbReference>
<proteinExistence type="predicted"/>
<evidence type="ECO:0000313" key="2">
    <source>
        <dbReference type="Proteomes" id="UP001139502"/>
    </source>
</evidence>
<sequence length="177" mass="18772">MTSTPRGARRITPIRSADRAAAIRRALEVRAAGGVPLIGDERWSEDAWATLVRRAAGARLPEDAEWATMTSGTTGSPRILLRSDASWAASYPGIDRALGVRAGDRMLLPVHPVSSMTVYGAAHARARGIEWSVPRRARLSAADLAGPTLMHGTPHHLADALDLLEGGASSTLRAVLV</sequence>
<dbReference type="Proteomes" id="UP001139502">
    <property type="component" value="Unassembled WGS sequence"/>
</dbReference>
<name>A0A9X2HEM7_9MICC</name>
<evidence type="ECO:0000313" key="1">
    <source>
        <dbReference type="EMBL" id="MCP3426312.1"/>
    </source>
</evidence>
<comment type="caution">
    <text evidence="1">The sequence shown here is derived from an EMBL/GenBank/DDBJ whole genome shotgun (WGS) entry which is preliminary data.</text>
</comment>
<dbReference type="AlphaFoldDB" id="A0A9X2HEM7"/>
<organism evidence="1 2">
    <name type="scientific">Rothia santali</name>
    <dbReference type="NCBI Taxonomy" id="2949643"/>
    <lineage>
        <taxon>Bacteria</taxon>
        <taxon>Bacillati</taxon>
        <taxon>Actinomycetota</taxon>
        <taxon>Actinomycetes</taxon>
        <taxon>Micrococcales</taxon>
        <taxon>Micrococcaceae</taxon>
        <taxon>Rothia</taxon>
    </lineage>
</organism>
<dbReference type="Gene3D" id="3.40.50.12780">
    <property type="entry name" value="N-terminal domain of ligase-like"/>
    <property type="match status" value="1"/>
</dbReference>
<gene>
    <name evidence="1" type="ORF">NBM05_09940</name>
</gene>
<dbReference type="InterPro" id="IPR042099">
    <property type="entry name" value="ANL_N_sf"/>
</dbReference>
<accession>A0A9X2HEM7</accession>